<evidence type="ECO:0000313" key="2">
    <source>
        <dbReference type="EMBL" id="EIM26856.1"/>
    </source>
</evidence>
<gene>
    <name evidence="2" type="ORF">MicloDRAFT_00034070</name>
</gene>
<dbReference type="Proteomes" id="UP000003947">
    <property type="component" value="Unassembled WGS sequence"/>
</dbReference>
<proteinExistence type="predicted"/>
<protein>
    <submittedName>
        <fullName evidence="2">Uncharacterized protein</fullName>
    </submittedName>
</protein>
<evidence type="ECO:0000313" key="3">
    <source>
        <dbReference type="Proteomes" id="UP000003947"/>
    </source>
</evidence>
<name>I4YSB4_9HYPH</name>
<dbReference type="EMBL" id="JH660645">
    <property type="protein sequence ID" value="EIM26856.1"/>
    <property type="molecule type" value="Genomic_DNA"/>
</dbReference>
<evidence type="ECO:0000256" key="1">
    <source>
        <dbReference type="SAM" id="MobiDB-lite"/>
    </source>
</evidence>
<dbReference type="STRING" id="864069.MicloDRAFT_00034070"/>
<feature type="region of interest" description="Disordered" evidence="1">
    <location>
        <begin position="1"/>
        <end position="31"/>
    </location>
</feature>
<reference evidence="2 3" key="1">
    <citation type="submission" date="2012-02" db="EMBL/GenBank/DDBJ databases">
        <title>Improved High-Quality Draft sequence of Microvirga sp. WSM3557.</title>
        <authorList>
            <consortium name="US DOE Joint Genome Institute"/>
            <person name="Lucas S."/>
            <person name="Han J."/>
            <person name="Lapidus A."/>
            <person name="Cheng J.-F."/>
            <person name="Goodwin L."/>
            <person name="Pitluck S."/>
            <person name="Peters L."/>
            <person name="Zhang X."/>
            <person name="Detter J.C."/>
            <person name="Han C."/>
            <person name="Tapia R."/>
            <person name="Land M."/>
            <person name="Hauser L."/>
            <person name="Kyrpides N."/>
            <person name="Ivanova N."/>
            <person name="Pagani I."/>
            <person name="Brau L."/>
            <person name="Yates R."/>
            <person name="O'Hara G."/>
            <person name="Rui T."/>
            <person name="Howieson J."/>
            <person name="Reeve W."/>
            <person name="Woyke T."/>
        </authorList>
    </citation>
    <scope>NUCLEOTIDE SEQUENCE [LARGE SCALE GENOMIC DNA]</scope>
    <source>
        <strain evidence="2 3">WSM3557</strain>
    </source>
</reference>
<dbReference type="AlphaFoldDB" id="I4YSB4"/>
<sequence precursor="true">MFGDSKLRANDRMGALVEAPNLNHQSEPFTP</sequence>
<accession>I4YSB4</accession>
<keyword evidence="3" id="KW-1185">Reference proteome</keyword>
<organism evidence="2 3">
    <name type="scientific">Microvirga lotononidis</name>
    <dbReference type="NCBI Taxonomy" id="864069"/>
    <lineage>
        <taxon>Bacteria</taxon>
        <taxon>Pseudomonadati</taxon>
        <taxon>Pseudomonadota</taxon>
        <taxon>Alphaproteobacteria</taxon>
        <taxon>Hyphomicrobiales</taxon>
        <taxon>Methylobacteriaceae</taxon>
        <taxon>Microvirga</taxon>
    </lineage>
</organism>
<feature type="compositionally biased region" description="Polar residues" evidence="1">
    <location>
        <begin position="22"/>
        <end position="31"/>
    </location>
</feature>
<dbReference type="HOGENOM" id="CLU_3397426_0_0_5"/>
<feature type="compositionally biased region" description="Basic and acidic residues" evidence="1">
    <location>
        <begin position="1"/>
        <end position="11"/>
    </location>
</feature>